<dbReference type="OrthoDB" id="9781391at2"/>
<evidence type="ECO:0000259" key="7">
    <source>
        <dbReference type="Pfam" id="PF08704"/>
    </source>
</evidence>
<dbReference type="PATRIC" id="fig|1408189.4.peg.1286"/>
<dbReference type="InterPro" id="IPR049470">
    <property type="entry name" value="TRM61_C"/>
</dbReference>
<dbReference type="CDD" id="cd02440">
    <property type="entry name" value="AdoMet_MTases"/>
    <property type="match status" value="1"/>
</dbReference>
<proteinExistence type="inferred from homology"/>
<dbReference type="PANTHER" id="PTHR12133:SF1">
    <property type="entry name" value="TRNA (ADENINE(58)-N(1))-METHYLTRANSFERASE, MITOCHONDRIAL"/>
    <property type="match status" value="1"/>
</dbReference>
<feature type="domain" description="tRNA (adenine(58)-N(1))-methyltransferase catalytic subunit TRM61 C-terminal" evidence="7">
    <location>
        <begin position="75"/>
        <end position="247"/>
    </location>
</feature>
<dbReference type="Gene3D" id="3.10.330.20">
    <property type="match status" value="1"/>
</dbReference>
<keyword evidence="9" id="KW-1185">Reference proteome</keyword>
<feature type="binding site" evidence="6">
    <location>
        <position position="131"/>
    </location>
    <ligand>
        <name>S-adenosyl-L-methionine</name>
        <dbReference type="ChEBI" id="CHEBI:59789"/>
    </ligand>
</feature>
<dbReference type="AlphaFoldDB" id="A0A0K2H066"/>
<feature type="binding site" evidence="6">
    <location>
        <position position="161"/>
    </location>
    <ligand>
        <name>S-adenosyl-L-methionine</name>
        <dbReference type="ChEBI" id="CHEBI:59789"/>
    </ligand>
</feature>
<evidence type="ECO:0000256" key="3">
    <source>
        <dbReference type="ARBA" id="ARBA00022691"/>
    </source>
</evidence>
<dbReference type="Pfam" id="PF14801">
    <property type="entry name" value="TrmI-like_N"/>
    <property type="match status" value="1"/>
</dbReference>
<dbReference type="PANTHER" id="PTHR12133">
    <property type="entry name" value="TRNA (ADENINE(58)-N(1))-METHYLTRANSFERASE"/>
    <property type="match status" value="1"/>
</dbReference>
<dbReference type="GO" id="GO:0160107">
    <property type="term" value="F:tRNA (adenine(58)-N1)-methyltransferase activity"/>
    <property type="evidence" value="ECO:0007669"/>
    <property type="project" value="UniProtKB-EC"/>
</dbReference>
<keyword evidence="3 5" id="KW-0949">S-adenosyl-L-methionine</keyword>
<comment type="subunit">
    <text evidence="5">Homotetramer composed of a dimer of dimers.</text>
</comment>
<dbReference type="STRING" id="1408189.CLAC_06465"/>
<dbReference type="SUPFAM" id="SSF53335">
    <property type="entry name" value="S-adenosyl-L-methionine-dependent methyltransferases"/>
    <property type="match status" value="1"/>
</dbReference>
<gene>
    <name evidence="8" type="ORF">CLAC_06465</name>
</gene>
<comment type="function">
    <text evidence="5">Catalyzes the S-adenosyl-L-methionine-dependent formation of N(1)-methyladenine at position 58 (m1A58) in tRNA.</text>
</comment>
<evidence type="ECO:0000256" key="4">
    <source>
        <dbReference type="ARBA" id="ARBA00022694"/>
    </source>
</evidence>
<evidence type="ECO:0000256" key="2">
    <source>
        <dbReference type="ARBA" id="ARBA00022679"/>
    </source>
</evidence>
<dbReference type="RefSeq" id="WP_053412188.1">
    <property type="nucleotide sequence ID" value="NZ_CP006841.1"/>
</dbReference>
<dbReference type="PROSITE" id="PS51620">
    <property type="entry name" value="SAM_TRM61"/>
    <property type="match status" value="1"/>
</dbReference>
<name>A0A0K2H066_9CORY</name>
<feature type="binding site" evidence="6">
    <location>
        <begin position="110"/>
        <end position="113"/>
    </location>
    <ligand>
        <name>S-adenosyl-L-methionine</name>
        <dbReference type="ChEBI" id="CHEBI:59789"/>
    </ligand>
</feature>
<evidence type="ECO:0000256" key="6">
    <source>
        <dbReference type="PIRSR" id="PIRSR017269-1"/>
    </source>
</evidence>
<evidence type="ECO:0000256" key="1">
    <source>
        <dbReference type="ARBA" id="ARBA00022603"/>
    </source>
</evidence>
<sequence>MALSGPFQVGDRVQLTDSKNRHFTVILEEGGKFFTHRGEILHDDLIGAHEGTTVTSGQGTVYLAQRHLLVDYILSMPRGAAVIYPKDAAQIIVEGDIFPGARVLEAGAGSGALSLNLLRAIGPDGKLISYEVREDHIEHAERNVIDFMGAKPDNWDLRLGDLNEATEESLGGPVDRVILDMLAPWECLDTVSKVLQPGGVLMVYVATVPQLMKVMEGIREQKCYTEPRAWESLVRDWNVKDLSVRPAHRMQAHTAFLVWARRLADGTVPPRPQRRNQKKL</sequence>
<dbReference type="Gene3D" id="3.40.50.150">
    <property type="entry name" value="Vaccinia Virus protein VP39"/>
    <property type="match status" value="1"/>
</dbReference>
<accession>A0A0K2H066</accession>
<dbReference type="GO" id="GO:0031515">
    <property type="term" value="C:tRNA (m1A) methyltransferase complex"/>
    <property type="evidence" value="ECO:0007669"/>
    <property type="project" value="UniProtKB-UniRule"/>
</dbReference>
<dbReference type="FunFam" id="3.40.50.150:FF:000019">
    <property type="entry name" value="tRNA (adenine(58)-N(1))-methyltransferase TrmI"/>
    <property type="match status" value="1"/>
</dbReference>
<reference evidence="8 9" key="1">
    <citation type="submission" date="2013-10" db="EMBL/GenBank/DDBJ databases">
        <title>Complete genome sequence of Corynebacterium lactis DSM 45799(T), isolated from raw cow milk.</title>
        <authorList>
            <person name="Ruckert C."/>
            <person name="Albersmeier A."/>
            <person name="Lipski A."/>
            <person name="Kalinowski J."/>
        </authorList>
    </citation>
    <scope>NUCLEOTIDE SEQUENCE [LARGE SCALE GENOMIC DNA]</scope>
    <source>
        <strain evidence="8 9">RW2-5</strain>
    </source>
</reference>
<dbReference type="GO" id="GO:0030488">
    <property type="term" value="P:tRNA methylation"/>
    <property type="evidence" value="ECO:0007669"/>
    <property type="project" value="InterPro"/>
</dbReference>
<dbReference type="InterPro" id="IPR014816">
    <property type="entry name" value="tRNA_MeTrfase_Gcd14"/>
</dbReference>
<protein>
    <recommendedName>
        <fullName evidence="5">tRNA (adenine(58)-N(1))-methyltransferase TrmI</fullName>
        <ecNumber evidence="5">2.1.1.220</ecNumber>
    </recommendedName>
</protein>
<comment type="catalytic activity">
    <reaction evidence="5">
        <text>adenosine(58) in tRNA + S-adenosyl-L-methionine = N(1)-methyladenosine(58) in tRNA + S-adenosyl-L-homocysteine + H(+)</text>
        <dbReference type="Rhea" id="RHEA:43152"/>
        <dbReference type="Rhea" id="RHEA-COMP:10365"/>
        <dbReference type="Rhea" id="RHEA-COMP:10366"/>
        <dbReference type="ChEBI" id="CHEBI:15378"/>
        <dbReference type="ChEBI" id="CHEBI:57856"/>
        <dbReference type="ChEBI" id="CHEBI:59789"/>
        <dbReference type="ChEBI" id="CHEBI:74411"/>
        <dbReference type="ChEBI" id="CHEBI:74491"/>
        <dbReference type="EC" id="2.1.1.220"/>
    </reaction>
</comment>
<evidence type="ECO:0000313" key="9">
    <source>
        <dbReference type="Proteomes" id="UP000058446"/>
    </source>
</evidence>
<keyword evidence="2 5" id="KW-0808">Transferase</keyword>
<comment type="similarity">
    <text evidence="5">Belongs to the class I-like SAM-binding methyltransferase superfamily. TRM61 family.</text>
</comment>
<keyword evidence="4 5" id="KW-0819">tRNA processing</keyword>
<organism evidence="8 9">
    <name type="scientific">Corynebacterium lactis RW2-5</name>
    <dbReference type="NCBI Taxonomy" id="1408189"/>
    <lineage>
        <taxon>Bacteria</taxon>
        <taxon>Bacillati</taxon>
        <taxon>Actinomycetota</taxon>
        <taxon>Actinomycetes</taxon>
        <taxon>Mycobacteriales</taxon>
        <taxon>Corynebacteriaceae</taxon>
        <taxon>Corynebacterium</taxon>
    </lineage>
</organism>
<feature type="binding site" evidence="6">
    <location>
        <position position="136"/>
    </location>
    <ligand>
        <name>S-adenosyl-L-methionine</name>
        <dbReference type="ChEBI" id="CHEBI:59789"/>
    </ligand>
</feature>
<evidence type="ECO:0000256" key="5">
    <source>
        <dbReference type="PIRNR" id="PIRNR017269"/>
    </source>
</evidence>
<dbReference type="Pfam" id="PF08704">
    <property type="entry name" value="GCD14"/>
    <property type="match status" value="1"/>
</dbReference>
<dbReference type="InterPro" id="IPR029063">
    <property type="entry name" value="SAM-dependent_MTases_sf"/>
</dbReference>
<keyword evidence="1 5" id="KW-0489">Methyltransferase</keyword>
<evidence type="ECO:0000313" key="8">
    <source>
        <dbReference type="EMBL" id="ALA67435.1"/>
    </source>
</evidence>
<dbReference type="PIRSF" id="PIRSF017269">
    <property type="entry name" value="GCD14"/>
    <property type="match status" value="1"/>
</dbReference>
<feature type="binding site" evidence="6">
    <location>
        <position position="180"/>
    </location>
    <ligand>
        <name>S-adenosyl-L-methionine</name>
        <dbReference type="ChEBI" id="CHEBI:59789"/>
    </ligand>
</feature>
<dbReference type="Proteomes" id="UP000058446">
    <property type="component" value="Chromosome"/>
</dbReference>
<dbReference type="EMBL" id="CP006841">
    <property type="protein sequence ID" value="ALA67435.1"/>
    <property type="molecule type" value="Genomic_DNA"/>
</dbReference>
<dbReference type="EC" id="2.1.1.220" evidence="5"/>
<dbReference type="KEGG" id="clw:CLAC_06465"/>